<dbReference type="AlphaFoldDB" id="A0A7V2WSP3"/>
<organism evidence="7">
    <name type="scientific">Dissulfuribacter thermophilus</name>
    <dbReference type="NCBI Taxonomy" id="1156395"/>
    <lineage>
        <taxon>Bacteria</taxon>
        <taxon>Pseudomonadati</taxon>
        <taxon>Thermodesulfobacteriota</taxon>
        <taxon>Dissulfuribacteria</taxon>
        <taxon>Dissulfuribacterales</taxon>
        <taxon>Dissulfuribacteraceae</taxon>
        <taxon>Dissulfuribacter</taxon>
    </lineage>
</organism>
<keyword evidence="5" id="KW-0068">Autocatalytic cleavage</keyword>
<evidence type="ECO:0000256" key="5">
    <source>
        <dbReference type="ARBA" id="ARBA00022813"/>
    </source>
</evidence>
<dbReference type="NCBIfam" id="TIGR00120">
    <property type="entry name" value="ArgJ"/>
    <property type="match status" value="1"/>
</dbReference>
<evidence type="ECO:0000256" key="1">
    <source>
        <dbReference type="ARBA" id="ARBA00011475"/>
    </source>
</evidence>
<accession>A0A7V2WSP3</accession>
<dbReference type="InterPro" id="IPR016117">
    <property type="entry name" value="ArgJ-like_dom_sf"/>
</dbReference>
<dbReference type="EC" id="2.3.1.35" evidence="7"/>
<dbReference type="GO" id="GO:0006592">
    <property type="term" value="P:ornithine biosynthetic process"/>
    <property type="evidence" value="ECO:0007669"/>
    <property type="project" value="TreeGrafter"/>
</dbReference>
<protein>
    <submittedName>
        <fullName evidence="7">Bifunctional ornithine acetyltransferase/N-acetylglutamate synthase</fullName>
        <ecNumber evidence="7">2.3.1.1</ecNumber>
        <ecNumber evidence="7">2.3.1.35</ecNumber>
    </submittedName>
</protein>
<dbReference type="EC" id="2.3.1.1" evidence="7"/>
<dbReference type="GO" id="GO:0004358">
    <property type="term" value="F:L-glutamate N-acetyltransferase activity, acting on acetyl-L-ornithine as donor"/>
    <property type="evidence" value="ECO:0007669"/>
    <property type="project" value="UniProtKB-EC"/>
</dbReference>
<evidence type="ECO:0000256" key="6">
    <source>
        <dbReference type="ARBA" id="ARBA00023315"/>
    </source>
</evidence>
<keyword evidence="2" id="KW-0055">Arginine biosynthesis</keyword>
<dbReference type="GO" id="GO:0004042">
    <property type="term" value="F:L-glutamate N-acetyltransferase activity"/>
    <property type="evidence" value="ECO:0007669"/>
    <property type="project" value="TreeGrafter"/>
</dbReference>
<sequence length="308" mass="32173">MAEVLRLPKGFKASSLEVGVRYEGRLDVGLIASDPPAAAAACFTENAIKAAPVRIGIERFLEKMGQVELSALIVNSGNANACTGRQGLESTQLILDALSSALGVSGDQVLMSSTGVIGEPLPHEKIIRAIPGLVDGLSEEGLLGVAQAILTTDTREKVVSRKIAMERGEATMVGIAKGAGMIAPKMAALHATMLAFILTDASVEHETLQKLLSMAVDASFNRITVDGDTSTNDTVFLLANGASGTAPLDMASGPDLERFKEALFGVSKELARMIVRDGEGATKVVEIVVRGGWSLEEVRDCAVAIANS</sequence>
<dbReference type="PANTHER" id="PTHR23100">
    <property type="entry name" value="ARGININE BIOSYNTHESIS BIFUNCTIONAL PROTEIN ARGJ"/>
    <property type="match status" value="1"/>
</dbReference>
<evidence type="ECO:0000256" key="3">
    <source>
        <dbReference type="ARBA" id="ARBA00022605"/>
    </source>
</evidence>
<keyword evidence="6 7" id="KW-0012">Acyltransferase</keyword>
<comment type="caution">
    <text evidence="7">The sequence shown here is derived from an EMBL/GenBank/DDBJ whole genome shotgun (WGS) entry which is preliminary data.</text>
</comment>
<gene>
    <name evidence="7" type="primary">argJ</name>
    <name evidence="7" type="ORF">ENJ63_02750</name>
</gene>
<feature type="non-terminal residue" evidence="7">
    <location>
        <position position="308"/>
    </location>
</feature>
<proteinExistence type="inferred from homology"/>
<reference evidence="7" key="1">
    <citation type="journal article" date="2020" name="mSystems">
        <title>Genome- and Community-Level Interaction Insights into Carbon Utilization and Element Cycling Functions of Hydrothermarchaeota in Hydrothermal Sediment.</title>
        <authorList>
            <person name="Zhou Z."/>
            <person name="Liu Y."/>
            <person name="Xu W."/>
            <person name="Pan J."/>
            <person name="Luo Z.H."/>
            <person name="Li M."/>
        </authorList>
    </citation>
    <scope>NUCLEOTIDE SEQUENCE [LARGE SCALE GENOMIC DNA]</scope>
    <source>
        <strain evidence="7">HyVt-503</strain>
    </source>
</reference>
<comment type="subunit">
    <text evidence="1">Heterotetramer of two alpha and two beta chains.</text>
</comment>
<keyword evidence="4 7" id="KW-0808">Transferase</keyword>
<dbReference type="FunFam" id="3.60.70.12:FF:000001">
    <property type="entry name" value="Arginine biosynthesis bifunctional protein ArgJ, chloroplastic"/>
    <property type="match status" value="1"/>
</dbReference>
<evidence type="ECO:0000313" key="7">
    <source>
        <dbReference type="EMBL" id="HFC46782.1"/>
    </source>
</evidence>
<keyword evidence="3" id="KW-0028">Amino-acid biosynthesis</keyword>
<dbReference type="Proteomes" id="UP000885797">
    <property type="component" value="Unassembled WGS sequence"/>
</dbReference>
<dbReference type="SUPFAM" id="SSF56266">
    <property type="entry name" value="DmpA/ArgJ-like"/>
    <property type="match status" value="1"/>
</dbReference>
<dbReference type="PANTHER" id="PTHR23100:SF0">
    <property type="entry name" value="ARGININE BIOSYNTHESIS BIFUNCTIONAL PROTEIN ARGJ, MITOCHONDRIAL"/>
    <property type="match status" value="1"/>
</dbReference>
<evidence type="ECO:0000256" key="4">
    <source>
        <dbReference type="ARBA" id="ARBA00022679"/>
    </source>
</evidence>
<name>A0A7V2WSP3_9BACT</name>
<evidence type="ECO:0000256" key="2">
    <source>
        <dbReference type="ARBA" id="ARBA00022571"/>
    </source>
</evidence>
<dbReference type="InterPro" id="IPR002813">
    <property type="entry name" value="Arg_biosynth_ArgJ"/>
</dbReference>
<dbReference type="EMBL" id="DRND01000225">
    <property type="protein sequence ID" value="HFC46782.1"/>
    <property type="molecule type" value="Genomic_DNA"/>
</dbReference>
<dbReference type="Gene3D" id="3.60.70.12">
    <property type="entry name" value="L-amino peptidase D-ALA esterase/amidase"/>
    <property type="match status" value="1"/>
</dbReference>
<dbReference type="HAMAP" id="MF_01106">
    <property type="entry name" value="ArgJ"/>
    <property type="match status" value="1"/>
</dbReference>
<dbReference type="Pfam" id="PF01960">
    <property type="entry name" value="ArgJ"/>
    <property type="match status" value="1"/>
</dbReference>
<dbReference type="GO" id="GO:0006526">
    <property type="term" value="P:L-arginine biosynthetic process"/>
    <property type="evidence" value="ECO:0007669"/>
    <property type="project" value="UniProtKB-KW"/>
</dbReference>